<feature type="region of interest" description="Disordered" evidence="1">
    <location>
        <begin position="151"/>
        <end position="269"/>
    </location>
</feature>
<feature type="chain" id="PRO_5045423437" evidence="3">
    <location>
        <begin position="31"/>
        <end position="296"/>
    </location>
</feature>
<dbReference type="EMBL" id="CP022295">
    <property type="protein sequence ID" value="QSR27485.1"/>
    <property type="molecule type" value="Genomic_DNA"/>
</dbReference>
<evidence type="ECO:0000256" key="1">
    <source>
        <dbReference type="SAM" id="MobiDB-lite"/>
    </source>
</evidence>
<sequence length="296" mass="29248">MRVTRVLGPVAAGLLAATGLLLTPAQPAHASAHSAASNACPGASGVTVVVDFNELPAGAEHQVGCDPDASGRAVDHFRRAGFTLTEHATQQGYTCQVNGQPADRDCLANDAFWSLWWSDGKSGEWVFSTSGVTSLRVPAGGYVAFAWHEGSGKAAPPDVAPTPRVATATPTTSPTKDSGSTGGTGGSTGGKGDKGGDKGGDEDTPTDPSTSATPSGTASASASPTGKSSGTATASPTDASSSAVPGAEDITAGPETDDVAHTDDESGPFPTWALVGLGVGVLGAAGAVPLIRRRLG</sequence>
<evidence type="ECO:0000256" key="3">
    <source>
        <dbReference type="SAM" id="SignalP"/>
    </source>
</evidence>
<evidence type="ECO:0000313" key="4">
    <source>
        <dbReference type="EMBL" id="QSR27485.1"/>
    </source>
</evidence>
<accession>A0ABX7PNG5</accession>
<name>A0ABX7PNG5_9ACTN</name>
<feature type="signal peptide" evidence="3">
    <location>
        <begin position="1"/>
        <end position="30"/>
    </location>
</feature>
<evidence type="ECO:0000256" key="2">
    <source>
        <dbReference type="SAM" id="Phobius"/>
    </source>
</evidence>
<feature type="compositionally biased region" description="Low complexity" evidence="1">
    <location>
        <begin position="154"/>
        <end position="179"/>
    </location>
</feature>
<keyword evidence="2" id="KW-0472">Membrane</keyword>
<feature type="compositionally biased region" description="Basic and acidic residues" evidence="1">
    <location>
        <begin position="191"/>
        <end position="201"/>
    </location>
</feature>
<dbReference type="Proteomes" id="UP000662818">
    <property type="component" value="Chromosome"/>
</dbReference>
<keyword evidence="2" id="KW-1133">Transmembrane helix</keyword>
<feature type="compositionally biased region" description="Gly residues" evidence="1">
    <location>
        <begin position="180"/>
        <end position="190"/>
    </location>
</feature>
<keyword evidence="2" id="KW-0812">Transmembrane</keyword>
<protein>
    <submittedName>
        <fullName evidence="4">Uncharacterized protein</fullName>
    </submittedName>
</protein>
<reference evidence="4 5" key="1">
    <citation type="submission" date="2017-06" db="EMBL/GenBank/DDBJ databases">
        <title>Complete Genome Sequence of the Soil Carbazole-Degrading Bacterium Nocardioides aromaticivorans IC177.</title>
        <authorList>
            <person name="Vejarano F."/>
            <person name="Suzuki-Minakuchi C."/>
            <person name="Ohtsubo Y."/>
            <person name="Tsuda M."/>
            <person name="Okada K."/>
            <person name="Nojiri H."/>
        </authorList>
    </citation>
    <scope>NUCLEOTIDE SEQUENCE [LARGE SCALE GENOMIC DNA]</scope>
    <source>
        <strain evidence="4 5">IC177</strain>
    </source>
</reference>
<feature type="compositionally biased region" description="Low complexity" evidence="1">
    <location>
        <begin position="206"/>
        <end position="243"/>
    </location>
</feature>
<gene>
    <name evidence="4" type="ORF">CFH99_17830</name>
</gene>
<proteinExistence type="predicted"/>
<keyword evidence="5" id="KW-1185">Reference proteome</keyword>
<keyword evidence="3" id="KW-0732">Signal</keyword>
<organism evidence="4 5">
    <name type="scientific">Nocardioides aromaticivorans</name>
    <dbReference type="NCBI Taxonomy" id="200618"/>
    <lineage>
        <taxon>Bacteria</taxon>
        <taxon>Bacillati</taxon>
        <taxon>Actinomycetota</taxon>
        <taxon>Actinomycetes</taxon>
        <taxon>Propionibacteriales</taxon>
        <taxon>Nocardioidaceae</taxon>
        <taxon>Nocardioides</taxon>
    </lineage>
</organism>
<feature type="transmembrane region" description="Helical" evidence="2">
    <location>
        <begin position="272"/>
        <end position="291"/>
    </location>
</feature>
<evidence type="ECO:0000313" key="5">
    <source>
        <dbReference type="Proteomes" id="UP000662818"/>
    </source>
</evidence>